<dbReference type="GO" id="GO:0016787">
    <property type="term" value="F:hydrolase activity"/>
    <property type="evidence" value="ECO:0007669"/>
    <property type="project" value="UniProtKB-KW"/>
</dbReference>
<gene>
    <name evidence="4" type="ORF">EN45_081080</name>
</gene>
<keyword evidence="1 4" id="KW-0378">Hydrolase</keyword>
<feature type="domain" description="AB hydrolase-1" evidence="3">
    <location>
        <begin position="41"/>
        <end position="117"/>
    </location>
</feature>
<evidence type="ECO:0000256" key="1">
    <source>
        <dbReference type="ARBA" id="ARBA00022801"/>
    </source>
</evidence>
<sequence length="355" mass="39956">MPADKIRVSGDSRIEYKTATLNGHHYSYILSQPKSGQYKATVFLIHGFPDLSMGWRYQIPMLVDMGFRVVAPDCLGYGRTDAPDDFTPYSHKSCAADIKSLATHLGETQIILGGHDWQACPSQLSFPEPHTNTQSRGAALAYRIALWHPELVSHLFTVCVPYARPMAQNISIEDLVRSVTPHFAYQLQFKSGEVEKVIRSKDEVRQFLLALYGGRTEAGEFGFDANKGVLLDKIGQLKPSRLLSEEELEFYTNEFTRSGIHGPLNWYRTRDVNYEDELAILGREIQVPTLFIQGLRDQALPPHLGKSMAKQVPRLTLKQVNTSHWALWEKPEEVNGIIGTWLKDQSSADGRAGKL</sequence>
<evidence type="ECO:0000259" key="3">
    <source>
        <dbReference type="Pfam" id="PF00561"/>
    </source>
</evidence>
<dbReference type="Gene3D" id="3.40.50.1820">
    <property type="entry name" value="alpha/beta hydrolase"/>
    <property type="match status" value="1"/>
</dbReference>
<evidence type="ECO:0000313" key="4">
    <source>
        <dbReference type="EMBL" id="KZN89501.1"/>
    </source>
</evidence>
<dbReference type="Pfam" id="PF00561">
    <property type="entry name" value="Abhydrolase_1"/>
    <property type="match status" value="1"/>
</dbReference>
<dbReference type="AlphaFoldDB" id="A0A167UQ04"/>
<dbReference type="InterPro" id="IPR000639">
    <property type="entry name" value="Epox_hydrolase-like"/>
</dbReference>
<protein>
    <submittedName>
        <fullName evidence="4">Bifunctional epoxide hydrolase</fullName>
    </submittedName>
</protein>
<evidence type="ECO:0000256" key="2">
    <source>
        <dbReference type="ARBA" id="ARBA00038334"/>
    </source>
</evidence>
<dbReference type="InterPro" id="IPR029058">
    <property type="entry name" value="AB_hydrolase_fold"/>
</dbReference>
<dbReference type="SUPFAM" id="SSF53474">
    <property type="entry name" value="alpha/beta-Hydrolases"/>
    <property type="match status" value="1"/>
</dbReference>
<organism evidence="4">
    <name type="scientific">Penicillium chrysogenum</name>
    <name type="common">Penicillium notatum</name>
    <dbReference type="NCBI Taxonomy" id="5076"/>
    <lineage>
        <taxon>Eukaryota</taxon>
        <taxon>Fungi</taxon>
        <taxon>Dikarya</taxon>
        <taxon>Ascomycota</taxon>
        <taxon>Pezizomycotina</taxon>
        <taxon>Eurotiomycetes</taxon>
        <taxon>Eurotiomycetidae</taxon>
        <taxon>Eurotiales</taxon>
        <taxon>Aspergillaceae</taxon>
        <taxon>Penicillium</taxon>
        <taxon>Penicillium chrysogenum species complex</taxon>
    </lineage>
</organism>
<dbReference type="Proteomes" id="UP000076449">
    <property type="component" value="Chromosome II"/>
</dbReference>
<accession>A0A167UQ04</accession>
<dbReference type="EMBL" id="CM002799">
    <property type="protein sequence ID" value="KZN89501.1"/>
    <property type="molecule type" value="Genomic_DNA"/>
</dbReference>
<proteinExistence type="inferred from homology"/>
<comment type="similarity">
    <text evidence="2">Belongs to the AB hydrolase superfamily. Epoxide hydrolase family.</text>
</comment>
<name>A0A167UQ04_PENCH</name>
<dbReference type="GO" id="GO:0072330">
    <property type="term" value="P:monocarboxylic acid biosynthetic process"/>
    <property type="evidence" value="ECO:0007669"/>
    <property type="project" value="UniProtKB-ARBA"/>
</dbReference>
<dbReference type="InterPro" id="IPR000073">
    <property type="entry name" value="AB_hydrolase_1"/>
</dbReference>
<dbReference type="PRINTS" id="PR00412">
    <property type="entry name" value="EPOXHYDRLASE"/>
</dbReference>
<dbReference type="GO" id="GO:0017000">
    <property type="term" value="P:antibiotic biosynthetic process"/>
    <property type="evidence" value="ECO:0007669"/>
    <property type="project" value="UniProtKB-ARBA"/>
</dbReference>
<reference evidence="4" key="1">
    <citation type="journal article" date="2014" name="Genome Announc.">
        <title>Complete sequencing and chromosome-scale genome assembly of the industrial progenitor strain P2niaD18 from the penicillin producer Penicillium chrysogenum.</title>
        <authorList>
            <person name="Specht T."/>
            <person name="Dahlmann T.A."/>
            <person name="Zadra I."/>
            <person name="Kurnsteiner H."/>
            <person name="Kuck U."/>
        </authorList>
    </citation>
    <scope>NUCLEOTIDE SEQUENCE [LARGE SCALE GENOMIC DNA]</scope>
    <source>
        <strain evidence="4">P2niaD18</strain>
    </source>
</reference>
<dbReference type="PANTHER" id="PTHR43329">
    <property type="entry name" value="EPOXIDE HYDROLASE"/>
    <property type="match status" value="1"/>
</dbReference>